<feature type="region of interest" description="Disordered" evidence="8">
    <location>
        <begin position="21"/>
        <end position="45"/>
    </location>
</feature>
<evidence type="ECO:0000256" key="8">
    <source>
        <dbReference type="SAM" id="MobiDB-lite"/>
    </source>
</evidence>
<evidence type="ECO:0000256" key="3">
    <source>
        <dbReference type="ARBA" id="ARBA00022691"/>
    </source>
</evidence>
<evidence type="ECO:0000313" key="10">
    <source>
        <dbReference type="Proteomes" id="UP000054498"/>
    </source>
</evidence>
<dbReference type="GO" id="GO:0044027">
    <property type="term" value="P:negative regulation of gene expression via chromosomal CpG island methylation"/>
    <property type="evidence" value="ECO:0007669"/>
    <property type="project" value="TreeGrafter"/>
</dbReference>
<dbReference type="PROSITE" id="PS00094">
    <property type="entry name" value="C5_MTASE_1"/>
    <property type="match status" value="1"/>
</dbReference>
<evidence type="ECO:0000256" key="1">
    <source>
        <dbReference type="ARBA" id="ARBA00022603"/>
    </source>
</evidence>
<evidence type="ECO:0000256" key="5">
    <source>
        <dbReference type="PROSITE-ProRule" id="PRU01016"/>
    </source>
</evidence>
<dbReference type="EC" id="2.1.1.37" evidence="7"/>
<dbReference type="Pfam" id="PF00145">
    <property type="entry name" value="DNA_methylase"/>
    <property type="match status" value="2"/>
</dbReference>
<dbReference type="InterPro" id="IPR031303">
    <property type="entry name" value="C5_meth_CS"/>
</dbReference>
<feature type="compositionally biased region" description="Basic residues" evidence="8">
    <location>
        <begin position="477"/>
        <end position="516"/>
    </location>
</feature>
<dbReference type="AlphaFoldDB" id="A0A0D2KZ63"/>
<organism evidence="9 10">
    <name type="scientific">Monoraphidium neglectum</name>
    <dbReference type="NCBI Taxonomy" id="145388"/>
    <lineage>
        <taxon>Eukaryota</taxon>
        <taxon>Viridiplantae</taxon>
        <taxon>Chlorophyta</taxon>
        <taxon>core chlorophytes</taxon>
        <taxon>Chlorophyceae</taxon>
        <taxon>CS clade</taxon>
        <taxon>Sphaeropleales</taxon>
        <taxon>Selenastraceae</taxon>
        <taxon>Monoraphidium</taxon>
    </lineage>
</organism>
<evidence type="ECO:0000256" key="4">
    <source>
        <dbReference type="PIRSR" id="PIRSR037404-1"/>
    </source>
</evidence>
<dbReference type="PIRSF" id="PIRSF037404">
    <property type="entry name" value="DNMT1"/>
    <property type="match status" value="1"/>
</dbReference>
<evidence type="ECO:0000256" key="6">
    <source>
        <dbReference type="RuleBase" id="RU000416"/>
    </source>
</evidence>
<dbReference type="OrthoDB" id="5376140at2759"/>
<feature type="region of interest" description="Disordered" evidence="8">
    <location>
        <begin position="59"/>
        <end position="110"/>
    </location>
</feature>
<dbReference type="GO" id="GO:0005634">
    <property type="term" value="C:nucleus"/>
    <property type="evidence" value="ECO:0007669"/>
    <property type="project" value="InterPro"/>
</dbReference>
<dbReference type="InterPro" id="IPR029063">
    <property type="entry name" value="SAM-dependent_MTases_sf"/>
</dbReference>
<feature type="region of interest" description="Disordered" evidence="8">
    <location>
        <begin position="644"/>
        <end position="686"/>
    </location>
</feature>
<dbReference type="GO" id="GO:0032259">
    <property type="term" value="P:methylation"/>
    <property type="evidence" value="ECO:0007669"/>
    <property type="project" value="UniProtKB-KW"/>
</dbReference>
<accession>A0A0D2KZ63</accession>
<dbReference type="GO" id="GO:0006346">
    <property type="term" value="P:DNA methylation-dependent constitutive heterochromatin formation"/>
    <property type="evidence" value="ECO:0007669"/>
    <property type="project" value="InterPro"/>
</dbReference>
<keyword evidence="3 5" id="KW-0949">S-adenosyl-L-methionine</keyword>
<reference evidence="9 10" key="1">
    <citation type="journal article" date="2013" name="BMC Genomics">
        <title>Reconstruction of the lipid metabolism for the microalga Monoraphidium neglectum from its genome sequence reveals characteristics suitable for biofuel production.</title>
        <authorList>
            <person name="Bogen C."/>
            <person name="Al-Dilaimi A."/>
            <person name="Albersmeier A."/>
            <person name="Wichmann J."/>
            <person name="Grundmann M."/>
            <person name="Rupp O."/>
            <person name="Lauersen K.J."/>
            <person name="Blifernez-Klassen O."/>
            <person name="Kalinowski J."/>
            <person name="Goesmann A."/>
            <person name="Mussgnug J.H."/>
            <person name="Kruse O."/>
        </authorList>
    </citation>
    <scope>NUCLEOTIDE SEQUENCE [LARGE SCALE GENOMIC DNA]</scope>
    <source>
        <strain evidence="9 10">SAG 48.87</strain>
    </source>
</reference>
<dbReference type="InterPro" id="IPR043151">
    <property type="entry name" value="BAH_sf"/>
</dbReference>
<evidence type="ECO:0000313" key="9">
    <source>
        <dbReference type="EMBL" id="KIZ00499.1"/>
    </source>
</evidence>
<feature type="compositionally biased region" description="Acidic residues" evidence="8">
    <location>
        <begin position="449"/>
        <end position="461"/>
    </location>
</feature>
<feature type="compositionally biased region" description="Acidic residues" evidence="8">
    <location>
        <begin position="378"/>
        <end position="392"/>
    </location>
</feature>
<sequence>MEARRHSKLYYSKKGFSRAMRVAGVNRNPMKDRASGRSKPMPATSTRMVHSIWENYFGVGEGGAGPQPAEEGTVAREVEEDPNEEDEDEAAGAVENALAGGKGKGKAAAKGKAVAAAAAKGKKSQSKKPEWVGASTGADAEGRVLYRAAKMGAWQVALGDVVQLPAPAESDDEEEVAPAPKPAAKKDGDGDVEMGEGADAAAEVAAVKKPKMPPAGLVQCLLQEKSGEKMVQVRMLLPGVETVLGDAASDAELFVSDEYVTVPLAGLPGVTLDAKRLERDWAADLRGRHFEEDEALRKANKAAAAAGRPLRYFYRHWYRPQQGMFCALPEDLGLGTFVAPPSPPVALGVLAGGGFIKEGVEYAVGDFLFLQPYALDDAEDEASSSESEDDASDAASSGSEEEEEAGSSEEEEAAQPAPKGKRQQPARAGPKAKAAPAKGKGKTAAASDAEMEDAEGSEDEASGSGGDDSADEDFKAKGKGAARRKASKPAAAKPKKAPAAKKEKKAAPKRRAAAKKGSKDVKYADGRKGRFVKGSCEGLRAYIVARVVEVKAAGSGKDALPSSVRVARYYRPEDVSPDTAYAAGFWDLYAPPAPAKGKAADGPWLQWVKPALVVSKCIVGPAQAPKDPEVSTFEVVGTFDPTTKATSATPAEFAPGATTSKAANNGKGKASAADKGKGKAPAADGAGASADAAEGAVDDSLAMATMDIFAGCGGLSEGMHQAGVADTKWAIEYESPAADAFKLNNPSAEVFCANCNVILRAAMEKAGLTSDCCAHEDAIAGALAMAPDRIAALPRPGEVEFIMGGPPCQGYSGMNRFNKGNWSMVQNSMVMAFLSFADFYRPRYFLLENVRNFVSHNKSFTFRLTLRTLLDMGYQVRFGVLNAGNYGVPQSRKRTFIWAAAPEEQLPAWPQHKYVFRSPQLTINLPGGVTYTAVPQTQGAPLRTVTVRDAIGDLPVIKNGHDQDNIPYTQGAVSAFQKKIRNGASSLRDHICKEMNPLNLERCRCIPKNTPGADWRVLLDIVKNDPAREKFNGQPLVPWCLPNTADRHNGWRGLFGRLDKAGHFPTSTTDPQPMGKVGQVFHPDQDRIVSVRECARSQGFPDTFFFSGNVHNRHRQVGNAVPPPLAAALGSQLRNALAATHAKQLAGLAAQMGGSS</sequence>
<dbReference type="RefSeq" id="XP_013899518.1">
    <property type="nucleotide sequence ID" value="XM_014044064.1"/>
</dbReference>
<dbReference type="STRING" id="145388.A0A0D2KZ63"/>
<proteinExistence type="inferred from homology"/>
<dbReference type="Gene3D" id="3.40.50.150">
    <property type="entry name" value="Vaccinia Virus protein VP39"/>
    <property type="match status" value="2"/>
</dbReference>
<dbReference type="FunFam" id="3.90.120.10:FF:000002">
    <property type="entry name" value="DNA (cytosine-5)-methyltransferase"/>
    <property type="match status" value="1"/>
</dbReference>
<feature type="region of interest" description="Disordered" evidence="8">
    <location>
        <begin position="378"/>
        <end position="521"/>
    </location>
</feature>
<feature type="compositionally biased region" description="Acidic residues" evidence="8">
    <location>
        <begin position="399"/>
        <end position="413"/>
    </location>
</feature>
<dbReference type="InterPro" id="IPR018117">
    <property type="entry name" value="C5_DNA_meth_AS"/>
</dbReference>
<feature type="compositionally biased region" description="Acidic residues" evidence="8">
    <location>
        <begin position="78"/>
        <end position="90"/>
    </location>
</feature>
<feature type="active site" evidence="4 5">
    <location>
        <position position="808"/>
    </location>
</feature>
<dbReference type="InterPro" id="IPR001525">
    <property type="entry name" value="C5_MeTfrase"/>
</dbReference>
<dbReference type="SUPFAM" id="SSF53335">
    <property type="entry name" value="S-adenosyl-L-methionine-dependent methyltransferases"/>
    <property type="match status" value="1"/>
</dbReference>
<keyword evidence="10" id="KW-1185">Reference proteome</keyword>
<dbReference type="NCBIfam" id="TIGR00675">
    <property type="entry name" value="dcm"/>
    <property type="match status" value="1"/>
</dbReference>
<dbReference type="PROSITE" id="PS00095">
    <property type="entry name" value="C5_MTASE_2"/>
    <property type="match status" value="1"/>
</dbReference>
<dbReference type="GeneID" id="25740341"/>
<keyword evidence="2 5" id="KW-0808">Transferase</keyword>
<dbReference type="PROSITE" id="PS51679">
    <property type="entry name" value="SAM_MT_C5"/>
    <property type="match status" value="1"/>
</dbReference>
<keyword evidence="1 5" id="KW-0489">Methyltransferase</keyword>
<dbReference type="GO" id="GO:0003886">
    <property type="term" value="F:DNA (cytosine-5-)-methyltransferase activity"/>
    <property type="evidence" value="ECO:0007669"/>
    <property type="project" value="UniProtKB-EC"/>
</dbReference>
<feature type="compositionally biased region" description="Low complexity" evidence="8">
    <location>
        <begin position="660"/>
        <end position="671"/>
    </location>
</feature>
<protein>
    <recommendedName>
        <fullName evidence="7">Cytosine-specific methyltransferase</fullName>
        <ecNumber evidence="7">2.1.1.37</ecNumber>
    </recommendedName>
</protein>
<dbReference type="Proteomes" id="UP000054498">
    <property type="component" value="Unassembled WGS sequence"/>
</dbReference>
<dbReference type="Gene3D" id="2.30.30.490">
    <property type="match status" value="2"/>
</dbReference>
<dbReference type="PANTHER" id="PTHR10629:SF52">
    <property type="entry name" value="DNA (CYTOSINE-5)-METHYLTRANSFERASE 1"/>
    <property type="match status" value="1"/>
</dbReference>
<dbReference type="EMBL" id="KK101540">
    <property type="protein sequence ID" value="KIZ00499.1"/>
    <property type="molecule type" value="Genomic_DNA"/>
</dbReference>
<feature type="region of interest" description="Disordered" evidence="8">
    <location>
        <begin position="167"/>
        <end position="191"/>
    </location>
</feature>
<evidence type="ECO:0000256" key="2">
    <source>
        <dbReference type="ARBA" id="ARBA00022679"/>
    </source>
</evidence>
<comment type="similarity">
    <text evidence="5 6">Belongs to the class I-like SAM-binding methyltransferase superfamily. C5-methyltransferase family.</text>
</comment>
<dbReference type="PANTHER" id="PTHR10629">
    <property type="entry name" value="CYTOSINE-SPECIFIC METHYLTRANSFERASE"/>
    <property type="match status" value="1"/>
</dbReference>
<evidence type="ECO:0000256" key="7">
    <source>
        <dbReference type="RuleBase" id="RU000417"/>
    </source>
</evidence>
<feature type="compositionally biased region" description="Low complexity" evidence="8">
    <location>
        <begin position="425"/>
        <end position="448"/>
    </location>
</feature>
<name>A0A0D2KZ63_9CHLO</name>
<comment type="catalytic activity">
    <reaction evidence="7">
        <text>a 2'-deoxycytidine in DNA + S-adenosyl-L-methionine = a 5-methyl-2'-deoxycytidine in DNA + S-adenosyl-L-homocysteine + H(+)</text>
        <dbReference type="Rhea" id="RHEA:13681"/>
        <dbReference type="Rhea" id="RHEA-COMP:11369"/>
        <dbReference type="Rhea" id="RHEA-COMP:11370"/>
        <dbReference type="ChEBI" id="CHEBI:15378"/>
        <dbReference type="ChEBI" id="CHEBI:57856"/>
        <dbReference type="ChEBI" id="CHEBI:59789"/>
        <dbReference type="ChEBI" id="CHEBI:85452"/>
        <dbReference type="ChEBI" id="CHEBI:85454"/>
        <dbReference type="EC" id="2.1.1.37"/>
    </reaction>
</comment>
<gene>
    <name evidence="9" type="ORF">MNEG_7465</name>
</gene>
<dbReference type="KEGG" id="mng:MNEG_7465"/>
<dbReference type="GO" id="GO:0003677">
    <property type="term" value="F:DNA binding"/>
    <property type="evidence" value="ECO:0007669"/>
    <property type="project" value="TreeGrafter"/>
</dbReference>
<dbReference type="Gene3D" id="3.90.120.10">
    <property type="entry name" value="DNA Methylase, subunit A, domain 2"/>
    <property type="match status" value="1"/>
</dbReference>
<dbReference type="InterPro" id="IPR050390">
    <property type="entry name" value="C5-Methyltransferase"/>
</dbReference>
<dbReference type="PRINTS" id="PR00105">
    <property type="entry name" value="C5METTRFRASE"/>
</dbReference>